<keyword evidence="3" id="KW-1185">Reference proteome</keyword>
<dbReference type="AlphaFoldDB" id="A0A371PI86"/>
<accession>A0A371PI86</accession>
<evidence type="ECO:0000259" key="1">
    <source>
        <dbReference type="Pfam" id="PF01869"/>
    </source>
</evidence>
<organism evidence="2 3">
    <name type="scientific">Paenibacillus paeoniae</name>
    <dbReference type="NCBI Taxonomy" id="2292705"/>
    <lineage>
        <taxon>Bacteria</taxon>
        <taxon>Bacillati</taxon>
        <taxon>Bacillota</taxon>
        <taxon>Bacilli</taxon>
        <taxon>Bacillales</taxon>
        <taxon>Paenibacillaceae</taxon>
        <taxon>Paenibacillus</taxon>
    </lineage>
</organism>
<sequence length="320" mass="33822">MIFLGIDAGGTKTHALLVDEKGKVLGQGLSGNGNHQTAFEDARTNIESACNAALSEAGITKEQVTFAYFGLAGADREPDYNILRPMIASLGYDRHAIACDTMIGMRAGTSRSHGAVIISGTGFNAAARNANGEELQYGGFGYLFGDGQGSGSDLAVHAFRTAIRSWEGREEYSILTKLVPETLGYESVQAMYDDALDNGKRPPKDLAKLVFEAAGQGDAVAIRILREAGFEHANAVNALIKRLGMEEDTFDVVLIGSVMSRGSSPHMVDAIKEAVAKTAPNASIVRLNVDPVIGAVMSAMDSSGVKIDDATDATLRSITF</sequence>
<dbReference type="SUPFAM" id="SSF53067">
    <property type="entry name" value="Actin-like ATPase domain"/>
    <property type="match status" value="2"/>
</dbReference>
<dbReference type="InterPro" id="IPR002731">
    <property type="entry name" value="ATPase_BadF"/>
</dbReference>
<proteinExistence type="predicted"/>
<dbReference type="EMBL" id="QUBQ01000002">
    <property type="protein sequence ID" value="REK75238.1"/>
    <property type="molecule type" value="Genomic_DNA"/>
</dbReference>
<feature type="domain" description="ATPase BadF/BadG/BcrA/BcrD type" evidence="1">
    <location>
        <begin position="4"/>
        <end position="299"/>
    </location>
</feature>
<dbReference type="Pfam" id="PF01869">
    <property type="entry name" value="BcrAD_BadFG"/>
    <property type="match status" value="1"/>
</dbReference>
<evidence type="ECO:0000313" key="2">
    <source>
        <dbReference type="EMBL" id="REK75238.1"/>
    </source>
</evidence>
<dbReference type="Gene3D" id="3.30.420.40">
    <property type="match status" value="2"/>
</dbReference>
<dbReference type="PANTHER" id="PTHR43190:SF3">
    <property type="entry name" value="N-ACETYL-D-GLUCOSAMINE KINASE"/>
    <property type="match status" value="1"/>
</dbReference>
<evidence type="ECO:0000313" key="3">
    <source>
        <dbReference type="Proteomes" id="UP000261905"/>
    </source>
</evidence>
<dbReference type="Proteomes" id="UP000261905">
    <property type="component" value="Unassembled WGS sequence"/>
</dbReference>
<protein>
    <submittedName>
        <fullName evidence="2">ATPase</fullName>
    </submittedName>
</protein>
<dbReference type="PANTHER" id="PTHR43190">
    <property type="entry name" value="N-ACETYL-D-GLUCOSAMINE KINASE"/>
    <property type="match status" value="1"/>
</dbReference>
<dbReference type="InterPro" id="IPR043129">
    <property type="entry name" value="ATPase_NBD"/>
</dbReference>
<dbReference type="CDD" id="cd24007">
    <property type="entry name" value="ASKHA_NBD_eukNAGK-like"/>
    <property type="match status" value="1"/>
</dbReference>
<gene>
    <name evidence="2" type="ORF">DX130_14570</name>
</gene>
<name>A0A371PI86_9BACL</name>
<reference evidence="2 3" key="1">
    <citation type="submission" date="2018-08" db="EMBL/GenBank/DDBJ databases">
        <title>Paenibacillus sp. M4BSY-1, whole genome shotgun sequence.</title>
        <authorList>
            <person name="Tuo L."/>
        </authorList>
    </citation>
    <scope>NUCLEOTIDE SEQUENCE [LARGE SCALE GENOMIC DNA]</scope>
    <source>
        <strain evidence="2 3">M4BSY-1</strain>
    </source>
</reference>
<dbReference type="OrthoDB" id="9772633at2"/>
<comment type="caution">
    <text evidence="2">The sequence shown here is derived from an EMBL/GenBank/DDBJ whole genome shotgun (WGS) entry which is preliminary data.</text>
</comment>
<dbReference type="InterPro" id="IPR052519">
    <property type="entry name" value="Euk-type_GlcNAc_Kinase"/>
</dbReference>